<evidence type="ECO:0000313" key="6">
    <source>
        <dbReference type="RefSeq" id="XP_035890281.1"/>
    </source>
</evidence>
<keyword evidence="5" id="KW-1185">Reference proteome</keyword>
<feature type="coiled-coil region" evidence="4">
    <location>
        <begin position="60"/>
        <end position="87"/>
    </location>
</feature>
<name>A0A7E6EFA7_9CHIR</name>
<gene>
    <name evidence="6" type="primary">LOC114503663</name>
</gene>
<evidence type="ECO:0000256" key="1">
    <source>
        <dbReference type="ARBA" id="ARBA00022723"/>
    </source>
</evidence>
<reference evidence="6" key="1">
    <citation type="submission" date="2025-08" db="UniProtKB">
        <authorList>
            <consortium name="RefSeq"/>
        </authorList>
    </citation>
    <scope>IDENTIFICATION</scope>
    <source>
        <tissue evidence="6">Muscle</tissue>
    </source>
</reference>
<dbReference type="PANTHER" id="PTHR13025:SF2">
    <property type="entry name" value="EF-HAND DOMAIN-CONTAINING PROTEIN D2"/>
    <property type="match status" value="1"/>
</dbReference>
<sequence length="98" mass="11043">MVKRADEDFGSKPIFQKFLLIFCEAAARSCRTRAACAGPPPRDQRLTKGIKGPQSSFEAEVQAISVLSSLEEEIKEEQEERTEEVGEMKLWKVALKEL</sequence>
<dbReference type="GeneID" id="114503663"/>
<evidence type="ECO:0000256" key="2">
    <source>
        <dbReference type="ARBA" id="ARBA00022737"/>
    </source>
</evidence>
<evidence type="ECO:0000256" key="3">
    <source>
        <dbReference type="ARBA" id="ARBA00022837"/>
    </source>
</evidence>
<dbReference type="InParanoid" id="A0A7E6EFA7"/>
<dbReference type="AlphaFoldDB" id="A0A7E6EFA7"/>
<evidence type="ECO:0000313" key="5">
    <source>
        <dbReference type="Proteomes" id="UP000504628"/>
    </source>
</evidence>
<protein>
    <submittedName>
        <fullName evidence="6">EF-hand domain-containing protein D2-like</fullName>
    </submittedName>
</protein>
<proteinExistence type="predicted"/>
<keyword evidence="3" id="KW-0106">Calcium</keyword>
<dbReference type="Proteomes" id="UP000504628">
    <property type="component" value="Chromosome 8"/>
</dbReference>
<dbReference type="InterPro" id="IPR040365">
    <property type="entry name" value="EFHD1/2"/>
</dbReference>
<dbReference type="RefSeq" id="XP_035890281.1">
    <property type="nucleotide sequence ID" value="XM_036034388.1"/>
</dbReference>
<evidence type="ECO:0000256" key="4">
    <source>
        <dbReference type="SAM" id="Coils"/>
    </source>
</evidence>
<keyword evidence="4" id="KW-0175">Coiled coil</keyword>
<dbReference type="KEGG" id="pdic:114503663"/>
<keyword evidence="2" id="KW-0677">Repeat</keyword>
<organism evidence="5 6">
    <name type="scientific">Phyllostomus discolor</name>
    <name type="common">pale spear-nosed bat</name>
    <dbReference type="NCBI Taxonomy" id="89673"/>
    <lineage>
        <taxon>Eukaryota</taxon>
        <taxon>Metazoa</taxon>
        <taxon>Chordata</taxon>
        <taxon>Craniata</taxon>
        <taxon>Vertebrata</taxon>
        <taxon>Euteleostomi</taxon>
        <taxon>Mammalia</taxon>
        <taxon>Eutheria</taxon>
        <taxon>Laurasiatheria</taxon>
        <taxon>Chiroptera</taxon>
        <taxon>Yangochiroptera</taxon>
        <taxon>Phyllostomidae</taxon>
        <taxon>Phyllostominae</taxon>
        <taxon>Phyllostomus</taxon>
    </lineage>
</organism>
<dbReference type="GO" id="GO:0005509">
    <property type="term" value="F:calcium ion binding"/>
    <property type="evidence" value="ECO:0007669"/>
    <property type="project" value="InterPro"/>
</dbReference>
<keyword evidence="1" id="KW-0479">Metal-binding</keyword>
<accession>A0A7E6EFA7</accession>
<dbReference type="PANTHER" id="PTHR13025">
    <property type="entry name" value="EF-HAND DOMAIN-CONTAINING PROTEIN D"/>
    <property type="match status" value="1"/>
</dbReference>